<organism evidence="2 3">
    <name type="scientific">Halopseudomonas laoshanensis</name>
    <dbReference type="NCBI Taxonomy" id="2268758"/>
    <lineage>
        <taxon>Bacteria</taxon>
        <taxon>Pseudomonadati</taxon>
        <taxon>Pseudomonadota</taxon>
        <taxon>Gammaproteobacteria</taxon>
        <taxon>Pseudomonadales</taxon>
        <taxon>Pseudomonadaceae</taxon>
        <taxon>Halopseudomonas</taxon>
    </lineage>
</organism>
<keyword evidence="1" id="KW-0812">Transmembrane</keyword>
<keyword evidence="1" id="KW-1133">Transmembrane helix</keyword>
<evidence type="ECO:0000313" key="3">
    <source>
        <dbReference type="Proteomes" id="UP000463138"/>
    </source>
</evidence>
<dbReference type="InterPro" id="IPR021521">
    <property type="entry name" value="DUF3185"/>
</dbReference>
<dbReference type="Proteomes" id="UP000463138">
    <property type="component" value="Unassembled WGS sequence"/>
</dbReference>
<protein>
    <submittedName>
        <fullName evidence="2">DUF3185 family protein</fullName>
    </submittedName>
</protein>
<dbReference type="RefSeq" id="WP_096347742.1">
    <property type="nucleotide sequence ID" value="NZ_JBHOFR010000006.1"/>
</dbReference>
<evidence type="ECO:0000256" key="1">
    <source>
        <dbReference type="SAM" id="Phobius"/>
    </source>
</evidence>
<accession>A0A7V7GWW6</accession>
<feature type="transmembrane region" description="Helical" evidence="1">
    <location>
        <begin position="43"/>
        <end position="62"/>
    </location>
</feature>
<gene>
    <name evidence="2" type="ORF">DT594_06125</name>
</gene>
<dbReference type="AlphaFoldDB" id="A0A7V7GWW6"/>
<keyword evidence="3" id="KW-1185">Reference proteome</keyword>
<evidence type="ECO:0000313" key="2">
    <source>
        <dbReference type="EMBL" id="KAA0696888.1"/>
    </source>
</evidence>
<dbReference type="EMBL" id="QOVF01000001">
    <property type="protein sequence ID" value="KAA0696888.1"/>
    <property type="molecule type" value="Genomic_DNA"/>
</dbReference>
<dbReference type="Pfam" id="PF11381">
    <property type="entry name" value="DUF3185"/>
    <property type="match status" value="1"/>
</dbReference>
<name>A0A7V7GWW6_9GAMM</name>
<sequence length="64" mass="6729">MKPLGIVLLVVGVLLLVFGFQSSQSLGDQVTETFTGRFTDGTMFMIIGGAAALAAGAFMTFVRK</sequence>
<comment type="caution">
    <text evidence="2">The sequence shown here is derived from an EMBL/GenBank/DDBJ whole genome shotgun (WGS) entry which is preliminary data.</text>
</comment>
<keyword evidence="1" id="KW-0472">Membrane</keyword>
<reference evidence="2 3" key="1">
    <citation type="submission" date="2018-07" db="EMBL/GenBank/DDBJ databases">
        <title>Pseudomonas laoshanensis sp. nov., isolated from soil.</title>
        <authorList>
            <person name="Sun J."/>
            <person name="Yu L."/>
            <person name="Wang M."/>
            <person name="Zhang C."/>
        </authorList>
    </citation>
    <scope>NUCLEOTIDE SEQUENCE [LARGE SCALE GENOMIC DNA]</scope>
    <source>
        <strain evidence="2 3">Y22</strain>
    </source>
</reference>
<proteinExistence type="predicted"/>